<accession>A0A0A8YGI8</accession>
<organism evidence="1">
    <name type="scientific">Arundo donax</name>
    <name type="common">Giant reed</name>
    <name type="synonym">Donax arundinaceus</name>
    <dbReference type="NCBI Taxonomy" id="35708"/>
    <lineage>
        <taxon>Eukaryota</taxon>
        <taxon>Viridiplantae</taxon>
        <taxon>Streptophyta</taxon>
        <taxon>Embryophyta</taxon>
        <taxon>Tracheophyta</taxon>
        <taxon>Spermatophyta</taxon>
        <taxon>Magnoliopsida</taxon>
        <taxon>Liliopsida</taxon>
        <taxon>Poales</taxon>
        <taxon>Poaceae</taxon>
        <taxon>PACMAD clade</taxon>
        <taxon>Arundinoideae</taxon>
        <taxon>Arundineae</taxon>
        <taxon>Arundo</taxon>
    </lineage>
</organism>
<proteinExistence type="predicted"/>
<evidence type="ECO:0000313" key="1">
    <source>
        <dbReference type="EMBL" id="JAD24916.1"/>
    </source>
</evidence>
<protein>
    <submittedName>
        <fullName evidence="1">Uncharacterized protein</fullName>
    </submittedName>
</protein>
<dbReference type="EMBL" id="GBRH01272979">
    <property type="protein sequence ID" value="JAD24916.1"/>
    <property type="molecule type" value="Transcribed_RNA"/>
</dbReference>
<dbReference type="AlphaFoldDB" id="A0A0A8YGI8"/>
<name>A0A0A8YGI8_ARUDO</name>
<reference evidence="1" key="2">
    <citation type="journal article" date="2015" name="Data Brief">
        <title>Shoot transcriptome of the giant reed, Arundo donax.</title>
        <authorList>
            <person name="Barrero R.A."/>
            <person name="Guerrero F.D."/>
            <person name="Moolhuijzen P."/>
            <person name="Goolsby J.A."/>
            <person name="Tidwell J."/>
            <person name="Bellgard S.E."/>
            <person name="Bellgard M.I."/>
        </authorList>
    </citation>
    <scope>NUCLEOTIDE SEQUENCE</scope>
    <source>
        <tissue evidence="1">Shoot tissue taken approximately 20 cm above the soil surface</tissue>
    </source>
</reference>
<reference evidence="1" key="1">
    <citation type="submission" date="2014-09" db="EMBL/GenBank/DDBJ databases">
        <authorList>
            <person name="Magalhaes I.L.F."/>
            <person name="Oliveira U."/>
            <person name="Santos F.R."/>
            <person name="Vidigal T.H.D.A."/>
            <person name="Brescovit A.D."/>
            <person name="Santos A.J."/>
        </authorList>
    </citation>
    <scope>NUCLEOTIDE SEQUENCE</scope>
    <source>
        <tissue evidence="1">Shoot tissue taken approximately 20 cm above the soil surface</tissue>
    </source>
</reference>
<sequence>MSGVKKQVPIQVDTFFAASTLLSWSTLVR</sequence>